<reference evidence="1 2" key="1">
    <citation type="submission" date="2023-07" db="EMBL/GenBank/DDBJ databases">
        <title>Closed genoem sequence of Methanosarcinaceae archaeon Ac7.</title>
        <authorList>
            <person name="Poehlein A."/>
            <person name="Protasov E."/>
            <person name="Platt K."/>
            <person name="Reeh H."/>
            <person name="Daniel R."/>
            <person name="Brune A."/>
        </authorList>
    </citation>
    <scope>NUCLEOTIDE SEQUENCE [LARGE SCALE GENOMIC DNA]</scope>
    <source>
        <strain evidence="1 2">Ac7</strain>
    </source>
</reference>
<dbReference type="RefSeq" id="WP_338102227.1">
    <property type="nucleotide sequence ID" value="NZ_CP131060.1"/>
</dbReference>
<dbReference type="SUPFAM" id="SSF55282">
    <property type="entry name" value="RL5-like"/>
    <property type="match status" value="1"/>
</dbReference>
<dbReference type="Proteomes" id="UP001303587">
    <property type="component" value="Chromosome"/>
</dbReference>
<name>A0AA96ZUQ1_9EURY</name>
<proteinExistence type="predicted"/>
<keyword evidence="2" id="KW-1185">Reference proteome</keyword>
<evidence type="ECO:0000313" key="1">
    <source>
        <dbReference type="EMBL" id="WNY25879.1"/>
    </source>
</evidence>
<accession>A0AA96ZUQ1</accession>
<dbReference type="PANTHER" id="PTHR39652">
    <property type="entry name" value="UPF0201 PROTEIN TK1335"/>
    <property type="match status" value="1"/>
</dbReference>
<organism evidence="1 2">
    <name type="scientific">Methanolapillus millepedarum</name>
    <dbReference type="NCBI Taxonomy" id="3028296"/>
    <lineage>
        <taxon>Archaea</taxon>
        <taxon>Methanobacteriati</taxon>
        <taxon>Methanobacteriota</taxon>
        <taxon>Stenosarchaea group</taxon>
        <taxon>Methanomicrobia</taxon>
        <taxon>Methanosarcinales</taxon>
        <taxon>Methanosarcinaceae</taxon>
        <taxon>Methanolapillus</taxon>
    </lineage>
</organism>
<dbReference type="EMBL" id="CP131060">
    <property type="protein sequence ID" value="WNY25879.1"/>
    <property type="molecule type" value="Genomic_DNA"/>
</dbReference>
<dbReference type="GeneID" id="89230545"/>
<dbReference type="InterPro" id="IPR002739">
    <property type="entry name" value="PAB1135-like"/>
</dbReference>
<sequence>MLRISGGIDLLYGVHYLIRKEEIVDTTKAALLEGITEDEPEIRVYLNKQVAYVKRLNFPADVEPLGSIELEIKAESSASLAKIVDWLAPPTKDGVVLFELKVEEL</sequence>
<dbReference type="InterPro" id="IPR022803">
    <property type="entry name" value="Ribosomal_uL5_dom_sf"/>
</dbReference>
<evidence type="ECO:0000313" key="2">
    <source>
        <dbReference type="Proteomes" id="UP001303587"/>
    </source>
</evidence>
<dbReference type="Gene3D" id="3.30.1440.10">
    <property type="match status" value="1"/>
</dbReference>
<protein>
    <submittedName>
        <fullName evidence="1">Uncharacterized protein</fullName>
    </submittedName>
</protein>
<dbReference type="AlphaFoldDB" id="A0AA96ZUQ1"/>
<gene>
    <name evidence="1" type="ORF">MsAc7_14440</name>
</gene>
<dbReference type="PANTHER" id="PTHR39652:SF1">
    <property type="entry name" value="UPF0201 PROTEIN TK1335"/>
    <property type="match status" value="1"/>
</dbReference>